<proteinExistence type="predicted"/>
<feature type="transmembrane region" description="Helical" evidence="6">
    <location>
        <begin position="385"/>
        <end position="408"/>
    </location>
</feature>
<dbReference type="InterPro" id="IPR050833">
    <property type="entry name" value="Poly_Biosynth_Transport"/>
</dbReference>
<evidence type="ECO:0000256" key="1">
    <source>
        <dbReference type="ARBA" id="ARBA00004651"/>
    </source>
</evidence>
<dbReference type="PANTHER" id="PTHR30250">
    <property type="entry name" value="PST FAMILY PREDICTED COLANIC ACID TRANSPORTER"/>
    <property type="match status" value="1"/>
</dbReference>
<protein>
    <recommendedName>
        <fullName evidence="9">Membrane protein involved in the export of O-antigen and teichoic acid</fullName>
    </recommendedName>
</protein>
<keyword evidence="4 6" id="KW-1133">Transmembrane helix</keyword>
<evidence type="ECO:0000313" key="8">
    <source>
        <dbReference type="Proteomes" id="UP001294412"/>
    </source>
</evidence>
<gene>
    <name evidence="7" type="ORF">U0C82_06500</name>
</gene>
<evidence type="ECO:0000313" key="7">
    <source>
        <dbReference type="EMBL" id="MDY8108794.1"/>
    </source>
</evidence>
<keyword evidence="5 6" id="KW-0472">Membrane</keyword>
<evidence type="ECO:0000256" key="3">
    <source>
        <dbReference type="ARBA" id="ARBA00022692"/>
    </source>
</evidence>
<evidence type="ECO:0000256" key="2">
    <source>
        <dbReference type="ARBA" id="ARBA00022475"/>
    </source>
</evidence>
<name>A0ABU5I086_9HYPH</name>
<accession>A0ABU5I086</accession>
<reference evidence="7 8" key="1">
    <citation type="submission" date="2023-12" db="EMBL/GenBank/DDBJ databases">
        <title>Description of Novel Strain Fulvimarina sp. 2208YS6-2-32 isolated from Uroteuthis (Photololigo) edulis.</title>
        <authorList>
            <person name="Park J.-S."/>
        </authorList>
    </citation>
    <scope>NUCLEOTIDE SEQUENCE [LARGE SCALE GENOMIC DNA]</scope>
    <source>
        <strain evidence="7 8">2208YS6-2-32</strain>
    </source>
</reference>
<feature type="transmembrane region" description="Helical" evidence="6">
    <location>
        <begin position="290"/>
        <end position="310"/>
    </location>
</feature>
<feature type="transmembrane region" description="Helical" evidence="6">
    <location>
        <begin position="175"/>
        <end position="197"/>
    </location>
</feature>
<dbReference type="RefSeq" id="WP_322186266.1">
    <property type="nucleotide sequence ID" value="NZ_JAXLPB010000002.1"/>
</dbReference>
<dbReference type="PANTHER" id="PTHR30250:SF26">
    <property type="entry name" value="PSMA PROTEIN"/>
    <property type="match status" value="1"/>
</dbReference>
<dbReference type="EMBL" id="JAXLPB010000002">
    <property type="protein sequence ID" value="MDY8108794.1"/>
    <property type="molecule type" value="Genomic_DNA"/>
</dbReference>
<feature type="transmembrane region" description="Helical" evidence="6">
    <location>
        <begin position="330"/>
        <end position="353"/>
    </location>
</feature>
<sequence>MASRRLDRLRLPVPRATWTLIDQAILSIGTFLLGIVLARHISLDAYGHYALFLGVLGLMNAGTGSLIFYPMTVHATVMGARERAGLVLSTLLLTLVFCAGLAVLLGLVIWRFVDPALLVPATCVFFAGQLQEATRRGLLSAFRHRDAIVGDAISFLGQLAVLFALMQVTPLDLAMALYAISFTSLLGACVQVAQLGLAGATPAPIARTLRDFWSLGRWSLGSNILLVARGAVLPWLLAALSGPAAAGVFQLVMNIVNVMNPVTIGLSNVIPQAAARAKAEGTGSALRQAWPYMAAGLPIVGLMTLLIIAVPDLIAHLVYGEAIPDPQAVAALRIMAIAGLFGYVAAASCAYLYGTGDGRTAMIGDVATSLAALVPVYPLVLAYGLAGACLAGALAMVVRAAWMIAIIARRLIAERRGAAAGCSRAPVRSEPAAELPA</sequence>
<comment type="caution">
    <text evidence="7">The sequence shown here is derived from an EMBL/GenBank/DDBJ whole genome shotgun (WGS) entry which is preliminary data.</text>
</comment>
<comment type="subcellular location">
    <subcellularLocation>
        <location evidence="1">Cell membrane</location>
        <topology evidence="1">Multi-pass membrane protein</topology>
    </subcellularLocation>
</comment>
<keyword evidence="2" id="KW-1003">Cell membrane</keyword>
<evidence type="ECO:0000256" key="4">
    <source>
        <dbReference type="ARBA" id="ARBA00022989"/>
    </source>
</evidence>
<evidence type="ECO:0000256" key="5">
    <source>
        <dbReference type="ARBA" id="ARBA00023136"/>
    </source>
</evidence>
<feature type="transmembrane region" description="Helical" evidence="6">
    <location>
        <begin position="20"/>
        <end position="38"/>
    </location>
</feature>
<keyword evidence="3 6" id="KW-0812">Transmembrane</keyword>
<evidence type="ECO:0008006" key="9">
    <source>
        <dbReference type="Google" id="ProtNLM"/>
    </source>
</evidence>
<feature type="transmembrane region" description="Helical" evidence="6">
    <location>
        <begin position="50"/>
        <end position="72"/>
    </location>
</feature>
<organism evidence="7 8">
    <name type="scientific">Fulvimarina uroteuthidis</name>
    <dbReference type="NCBI Taxonomy" id="3098149"/>
    <lineage>
        <taxon>Bacteria</taxon>
        <taxon>Pseudomonadati</taxon>
        <taxon>Pseudomonadota</taxon>
        <taxon>Alphaproteobacteria</taxon>
        <taxon>Hyphomicrobiales</taxon>
        <taxon>Aurantimonadaceae</taxon>
        <taxon>Fulvimarina</taxon>
    </lineage>
</organism>
<dbReference type="Proteomes" id="UP001294412">
    <property type="component" value="Unassembled WGS sequence"/>
</dbReference>
<feature type="transmembrane region" description="Helical" evidence="6">
    <location>
        <begin position="84"/>
        <end position="103"/>
    </location>
</feature>
<keyword evidence="8" id="KW-1185">Reference proteome</keyword>
<evidence type="ECO:0000256" key="6">
    <source>
        <dbReference type="SAM" id="Phobius"/>
    </source>
</evidence>
<feature type="transmembrane region" description="Helical" evidence="6">
    <location>
        <begin position="148"/>
        <end position="169"/>
    </location>
</feature>